<reference evidence="3 4" key="2">
    <citation type="journal article" date="2024" name="Int. J. Syst. Evol. Microbiol.">
        <title>Proposal of Lactobacillus amylovorus subsp. animalis subsp. nov. and an emended description of Lactobacillus amylovorus.</title>
        <authorList>
            <person name="Yamane K."/>
            <person name="Tanizawa Y."/>
            <person name="Kobayashi H."/>
            <person name="Kamizono T."/>
            <person name="Kojima Y."/>
            <person name="Takagi H."/>
            <person name="Tohno M."/>
        </authorList>
    </citation>
    <scope>NUCLEOTIDE SEQUENCE [LARGE SCALE GENOMIC DNA]</scope>
    <source>
        <strain evidence="2 3">BF125</strain>
        <strain evidence="1 4">BF186</strain>
    </source>
</reference>
<dbReference type="Proteomes" id="UP001346800">
    <property type="component" value="Unassembled WGS sequence"/>
</dbReference>
<proteinExistence type="predicted"/>
<dbReference type="RefSeq" id="WP_338187235.1">
    <property type="nucleotide sequence ID" value="NZ_BTFQ01000017.1"/>
</dbReference>
<dbReference type="EMBL" id="BTFQ01000017">
    <property type="protein sequence ID" value="GMM13212.1"/>
    <property type="molecule type" value="Genomic_DNA"/>
</dbReference>
<dbReference type="EMBL" id="BTFR01000008">
    <property type="protein sequence ID" value="GMM15260.1"/>
    <property type="molecule type" value="Genomic_DNA"/>
</dbReference>
<evidence type="ECO:0000313" key="1">
    <source>
        <dbReference type="EMBL" id="GMM13212.1"/>
    </source>
</evidence>
<evidence type="ECO:0000313" key="3">
    <source>
        <dbReference type="Proteomes" id="UP001332503"/>
    </source>
</evidence>
<evidence type="ECO:0000313" key="2">
    <source>
        <dbReference type="EMBL" id="GMM15260.1"/>
    </source>
</evidence>
<evidence type="ECO:0008006" key="5">
    <source>
        <dbReference type="Google" id="ProtNLM"/>
    </source>
</evidence>
<accession>A0ABD0BZV7</accession>
<gene>
    <name evidence="2" type="ORF">LABF125_03930</name>
    <name evidence="1" type="ORF">LABF186_03260</name>
</gene>
<dbReference type="Proteomes" id="UP001332503">
    <property type="component" value="Unassembled WGS sequence"/>
</dbReference>
<sequence length="143" mass="16707">MRDITSIYLGTENMSVNLPQNNPLANKKELSYQSLKGKTIISPDNIGLWRQIYEHEIPDGQFIYQTKSHEYSEILNYSILPYFTTNVTVMDDNWRLNLPGNRVNIPIKDESAHQKFYAVFLKQNKNRLMPLISSLQDQWAKVD</sequence>
<reference evidence="1" key="1">
    <citation type="submission" date="2023-06" db="EMBL/GenBank/DDBJ databases">
        <authorList>
            <person name="Tohno M."/>
            <person name="Tanizawa Y."/>
        </authorList>
    </citation>
    <scope>NUCLEOTIDE SEQUENCE</scope>
    <source>
        <strain evidence="2">BF125</strain>
        <strain evidence="1">BF186</strain>
    </source>
</reference>
<comment type="caution">
    <text evidence="1">The sequence shown here is derived from an EMBL/GenBank/DDBJ whole genome shotgun (WGS) entry which is preliminary data.</text>
</comment>
<name>A0ABD0BZV7_LACAM</name>
<protein>
    <recommendedName>
        <fullName evidence="5">Transcriptional regulator</fullName>
    </recommendedName>
</protein>
<organism evidence="1 4">
    <name type="scientific">Lactobacillus amylovorus subsp. animalium</name>
    <dbReference type="NCBI Taxonomy" id="3378536"/>
    <lineage>
        <taxon>Bacteria</taxon>
        <taxon>Bacillati</taxon>
        <taxon>Bacillota</taxon>
        <taxon>Bacilli</taxon>
        <taxon>Lactobacillales</taxon>
        <taxon>Lactobacillaceae</taxon>
        <taxon>Lactobacillus</taxon>
    </lineage>
</organism>
<dbReference type="AlphaFoldDB" id="A0ABD0BZV7"/>
<keyword evidence="3" id="KW-1185">Reference proteome</keyword>
<evidence type="ECO:0000313" key="4">
    <source>
        <dbReference type="Proteomes" id="UP001346800"/>
    </source>
</evidence>